<comment type="similarity">
    <text evidence="2">Belongs to the membrane fusion protein (MFP) (TC 8.A.1) family.</text>
</comment>
<keyword evidence="5" id="KW-0472">Membrane</keyword>
<feature type="coiled-coil region" evidence="4">
    <location>
        <begin position="133"/>
        <end position="182"/>
    </location>
</feature>
<dbReference type="InterPro" id="IPR058625">
    <property type="entry name" value="MdtA-like_BSH"/>
</dbReference>
<evidence type="ECO:0000259" key="8">
    <source>
        <dbReference type="Pfam" id="PF25990"/>
    </source>
</evidence>
<dbReference type="PANTHER" id="PTHR32347">
    <property type="entry name" value="EFFLUX SYSTEM COMPONENT YKNX-RELATED"/>
    <property type="match status" value="1"/>
</dbReference>
<evidence type="ECO:0000259" key="7">
    <source>
        <dbReference type="Pfam" id="PF25967"/>
    </source>
</evidence>
<dbReference type="Pfam" id="PF25990">
    <property type="entry name" value="Beta-barrel_YknX"/>
    <property type="match status" value="1"/>
</dbReference>
<organism evidence="9 10">
    <name type="scientific">Candidatus Falkowbacteria bacterium GW2011_GWA2_41_14</name>
    <dbReference type="NCBI Taxonomy" id="1618635"/>
    <lineage>
        <taxon>Bacteria</taxon>
        <taxon>Candidatus Falkowiibacteriota</taxon>
    </lineage>
</organism>
<evidence type="ECO:0000313" key="10">
    <source>
        <dbReference type="Proteomes" id="UP000034190"/>
    </source>
</evidence>
<proteinExistence type="inferred from homology"/>
<evidence type="ECO:0000256" key="5">
    <source>
        <dbReference type="SAM" id="Phobius"/>
    </source>
</evidence>
<keyword evidence="5" id="KW-1133">Transmembrane helix</keyword>
<feature type="domain" description="YknX-like beta-barrel" evidence="8">
    <location>
        <begin position="458"/>
        <end position="530"/>
    </location>
</feature>
<dbReference type="GO" id="GO:0016020">
    <property type="term" value="C:membrane"/>
    <property type="evidence" value="ECO:0007669"/>
    <property type="project" value="InterPro"/>
</dbReference>
<evidence type="ECO:0000256" key="4">
    <source>
        <dbReference type="SAM" id="Coils"/>
    </source>
</evidence>
<dbReference type="Pfam" id="PF25917">
    <property type="entry name" value="BSH_RND"/>
    <property type="match status" value="1"/>
</dbReference>
<dbReference type="InterPro" id="IPR058627">
    <property type="entry name" value="MdtA-like_C"/>
</dbReference>
<gene>
    <name evidence="9" type="ORF">UU43_C0002G0067</name>
</gene>
<dbReference type="Gene3D" id="2.40.50.100">
    <property type="match status" value="2"/>
</dbReference>
<protein>
    <submittedName>
        <fullName evidence="9">Efflux transporter, RND family, MFP subunit</fullName>
    </submittedName>
</protein>
<dbReference type="GO" id="GO:0030313">
    <property type="term" value="C:cell envelope"/>
    <property type="evidence" value="ECO:0007669"/>
    <property type="project" value="UniProtKB-SubCell"/>
</dbReference>
<evidence type="ECO:0000259" key="6">
    <source>
        <dbReference type="Pfam" id="PF25917"/>
    </source>
</evidence>
<dbReference type="SUPFAM" id="SSF111369">
    <property type="entry name" value="HlyD-like secretion proteins"/>
    <property type="match status" value="2"/>
</dbReference>
<evidence type="ECO:0000256" key="1">
    <source>
        <dbReference type="ARBA" id="ARBA00004196"/>
    </source>
</evidence>
<accession>A0A0G0USR1</accession>
<dbReference type="Gene3D" id="2.40.30.170">
    <property type="match status" value="1"/>
</dbReference>
<sequence length="625" mass="67283">MSKLIAKFKKHKIISIILLAVIIFGGYYGYGKFKGSNIKTSYVAAAVEKGTLIVSVSSSGQIAASNQVDITPKVSGDITKIAVASGQEVKAGDLIAQIDATDVYKTVRDAQTSMETAQLSLDKLKQPVDSYSLMQAENALTNAKTSLEKLKLSQLVDYQTAIDNQKKAEDNLNKTYEDALNTISNVYLDLPTIMTGMNNILYSDDISESDPTIGQSYGNISLLENSIIETFSEEKIYLKSSQLNAESDYKIAQEKYAVSFLNYRNASRYSDRLIIESLLAETLETTKLIAQSAKSESNYLDVWVDLMSKFDLTIFSKVKEYQTNLATYIGQTNGHLSNLLSTQSAIQNDNNALISAKSSLKEIEQNNPFDLAAAEASVKEKQVSLIKLKAGADPLDIRSQELSLQQKRNALYDAQSALADYTIKAPFDGVIAAVNVKIGDAVGGSAIATIVTKQQIAELSLNEVDAAKIKLGQKAIMTFDAIDGLEITGRVADLDTIGTVSQGVVTYNFKIVFDTQDSRVKSGMSVNATIITDSKTDVLSIANSAVKTDANGGYYVQTLDAAGQPQARTVQIGLANDTSMEITSGLSEGEIIVTQTVSSSNTTATQRTGNIGGFNAIRIPGAGGR</sequence>
<dbReference type="Gene3D" id="2.40.420.20">
    <property type="match status" value="1"/>
</dbReference>
<dbReference type="NCBIfam" id="TIGR01730">
    <property type="entry name" value="RND_mfp"/>
    <property type="match status" value="1"/>
</dbReference>
<evidence type="ECO:0000256" key="3">
    <source>
        <dbReference type="ARBA" id="ARBA00023054"/>
    </source>
</evidence>
<evidence type="ECO:0000313" key="9">
    <source>
        <dbReference type="EMBL" id="KKR91758.1"/>
    </source>
</evidence>
<dbReference type="Proteomes" id="UP000034190">
    <property type="component" value="Unassembled WGS sequence"/>
</dbReference>
<feature type="domain" description="Multidrug resistance protein MdtA-like C-terminal permuted SH3" evidence="7">
    <location>
        <begin position="538"/>
        <end position="595"/>
    </location>
</feature>
<dbReference type="InterPro" id="IPR006143">
    <property type="entry name" value="RND_pump_MFP"/>
</dbReference>
<dbReference type="AlphaFoldDB" id="A0A0G0USR1"/>
<comment type="caution">
    <text evidence="9">The sequence shown here is derived from an EMBL/GenBank/DDBJ whole genome shotgun (WGS) entry which is preliminary data.</text>
</comment>
<keyword evidence="5" id="KW-0812">Transmembrane</keyword>
<keyword evidence="3 4" id="KW-0175">Coiled coil</keyword>
<feature type="transmembrane region" description="Helical" evidence="5">
    <location>
        <begin position="12"/>
        <end position="30"/>
    </location>
</feature>
<dbReference type="Gene3D" id="1.10.287.470">
    <property type="entry name" value="Helix hairpin bin"/>
    <property type="match status" value="1"/>
</dbReference>
<dbReference type="EMBL" id="LCAP01000002">
    <property type="protein sequence ID" value="KKR91758.1"/>
    <property type="molecule type" value="Genomic_DNA"/>
</dbReference>
<comment type="subcellular location">
    <subcellularLocation>
        <location evidence="1">Cell envelope</location>
    </subcellularLocation>
</comment>
<name>A0A0G0USR1_9BACT</name>
<dbReference type="InterPro" id="IPR058636">
    <property type="entry name" value="Beta-barrel_YknX"/>
</dbReference>
<evidence type="ECO:0000256" key="2">
    <source>
        <dbReference type="ARBA" id="ARBA00009477"/>
    </source>
</evidence>
<dbReference type="InterPro" id="IPR050465">
    <property type="entry name" value="UPF0194_transport"/>
</dbReference>
<dbReference type="Pfam" id="PF25967">
    <property type="entry name" value="RND-MFP_C"/>
    <property type="match status" value="1"/>
</dbReference>
<reference evidence="9 10" key="1">
    <citation type="journal article" date="2015" name="Nature">
        <title>rRNA introns, odd ribosomes, and small enigmatic genomes across a large radiation of phyla.</title>
        <authorList>
            <person name="Brown C.T."/>
            <person name="Hug L.A."/>
            <person name="Thomas B.C."/>
            <person name="Sharon I."/>
            <person name="Castelle C.J."/>
            <person name="Singh A."/>
            <person name="Wilkins M.J."/>
            <person name="Williams K.H."/>
            <person name="Banfield J.F."/>
        </authorList>
    </citation>
    <scope>NUCLEOTIDE SEQUENCE [LARGE SCALE GENOMIC DNA]</scope>
</reference>
<dbReference type="GO" id="GO:0022857">
    <property type="term" value="F:transmembrane transporter activity"/>
    <property type="evidence" value="ECO:0007669"/>
    <property type="project" value="InterPro"/>
</dbReference>
<feature type="domain" description="Multidrug resistance protein MdtA-like barrel-sandwich hybrid" evidence="6">
    <location>
        <begin position="66"/>
        <end position="452"/>
    </location>
</feature>